<sequence length="456" mass="49972">MKLRYKIILFAIVPLLLAFLGIALAMLRQATLLAQQQRSTVEQAYMASKEAELKHYVTLGMAAISDLYVSDKPDAETMEEAKAILSKLDYGNDGYFYVYDMQGNNLMHPRQPDLVGRDLWNLTDPEGNRTIQNLINKARQGGGVVRYLWEKPSTHKMAPKLGYVVALEKWGWMLGTGIYLDDVDNALNKIDIQVAKNIQSTMFWIAGIAVTSALLIALCGLALNISESRVAEAKLKVLAQSIVKSQEDERARLSRDLHDGLSQLLVSIKLQIESGLAKLMGRPEQADAAKISFTRATTQLNDALGELRRISHDLRPAMLDDLGLAAAFEQLASEFAAASSLPVHFEASGETSILTEVGNTVLFRVAQEALTNIHKHAVHVTEVSMLLSGDARHIRLLISDNGAGFDVAGIASNPKRGIGLSNMKERLETVKGHLEVHSNNSGTQVIASIPSDKRGH</sequence>
<dbReference type="InterPro" id="IPR017171">
    <property type="entry name" value="Sig_transdc_His_kinase_MctS"/>
</dbReference>
<dbReference type="Gene3D" id="3.30.450.20">
    <property type="entry name" value="PAS domain"/>
    <property type="match status" value="1"/>
</dbReference>
<dbReference type="InterPro" id="IPR050482">
    <property type="entry name" value="Sensor_HK_TwoCompSys"/>
</dbReference>
<dbReference type="PANTHER" id="PTHR24421">
    <property type="entry name" value="NITRATE/NITRITE SENSOR PROTEIN NARX-RELATED"/>
    <property type="match status" value="1"/>
</dbReference>
<keyword evidence="11 14" id="KW-1133">Transmembrane helix</keyword>
<dbReference type="EC" id="2.7.13.3" evidence="3"/>
<dbReference type="PIRSF" id="PIRSF037314">
    <property type="entry name" value="STHK_MctS"/>
    <property type="match status" value="1"/>
</dbReference>
<dbReference type="EMBL" id="BMED01000002">
    <property type="protein sequence ID" value="GGC72692.1"/>
    <property type="molecule type" value="Genomic_DNA"/>
</dbReference>
<dbReference type="PROSITE" id="PS50109">
    <property type="entry name" value="HIS_KIN"/>
    <property type="match status" value="1"/>
</dbReference>
<dbReference type="GO" id="GO:0000155">
    <property type="term" value="F:phosphorelay sensor kinase activity"/>
    <property type="evidence" value="ECO:0007669"/>
    <property type="project" value="InterPro"/>
</dbReference>
<keyword evidence="10" id="KW-0067">ATP-binding</keyword>
<evidence type="ECO:0000256" key="9">
    <source>
        <dbReference type="ARBA" id="ARBA00022777"/>
    </source>
</evidence>
<gene>
    <name evidence="16" type="ORF">GCM10011396_19840</name>
</gene>
<dbReference type="Pfam" id="PF02518">
    <property type="entry name" value="HATPase_c"/>
    <property type="match status" value="1"/>
</dbReference>
<evidence type="ECO:0000313" key="16">
    <source>
        <dbReference type="EMBL" id="GGC72692.1"/>
    </source>
</evidence>
<evidence type="ECO:0000256" key="11">
    <source>
        <dbReference type="ARBA" id="ARBA00022989"/>
    </source>
</evidence>
<dbReference type="InterPro" id="IPR036890">
    <property type="entry name" value="HATPase_C_sf"/>
</dbReference>
<dbReference type="Gene3D" id="3.30.565.10">
    <property type="entry name" value="Histidine kinase-like ATPase, C-terminal domain"/>
    <property type="match status" value="1"/>
</dbReference>
<comment type="subcellular location">
    <subcellularLocation>
        <location evidence="2">Cell membrane</location>
        <topology evidence="2">Multi-pass membrane protein</topology>
    </subcellularLocation>
</comment>
<evidence type="ECO:0000256" key="5">
    <source>
        <dbReference type="ARBA" id="ARBA00022553"/>
    </source>
</evidence>
<keyword evidence="5" id="KW-0597">Phosphoprotein</keyword>
<dbReference type="AlphaFoldDB" id="A0A916XGZ9"/>
<dbReference type="InterPro" id="IPR005467">
    <property type="entry name" value="His_kinase_dom"/>
</dbReference>
<dbReference type="SMART" id="SM01049">
    <property type="entry name" value="Cache_2"/>
    <property type="match status" value="1"/>
</dbReference>
<evidence type="ECO:0000256" key="7">
    <source>
        <dbReference type="ARBA" id="ARBA00022692"/>
    </source>
</evidence>
<feature type="domain" description="Histidine kinase" evidence="15">
    <location>
        <begin position="252"/>
        <end position="453"/>
    </location>
</feature>
<dbReference type="Pfam" id="PF17200">
    <property type="entry name" value="sCache_2"/>
    <property type="match status" value="1"/>
</dbReference>
<accession>A0A916XGZ9</accession>
<evidence type="ECO:0000313" key="17">
    <source>
        <dbReference type="Proteomes" id="UP000637423"/>
    </source>
</evidence>
<evidence type="ECO:0000256" key="13">
    <source>
        <dbReference type="ARBA" id="ARBA00023136"/>
    </source>
</evidence>
<evidence type="ECO:0000256" key="6">
    <source>
        <dbReference type="ARBA" id="ARBA00022679"/>
    </source>
</evidence>
<proteinExistence type="predicted"/>
<dbReference type="Gene3D" id="1.20.5.1930">
    <property type="match status" value="1"/>
</dbReference>
<dbReference type="GO" id="GO:0005886">
    <property type="term" value="C:plasma membrane"/>
    <property type="evidence" value="ECO:0007669"/>
    <property type="project" value="UniProtKB-SubCell"/>
</dbReference>
<keyword evidence="13 14" id="KW-0472">Membrane</keyword>
<dbReference type="GO" id="GO:0046983">
    <property type="term" value="F:protein dimerization activity"/>
    <property type="evidence" value="ECO:0007669"/>
    <property type="project" value="InterPro"/>
</dbReference>
<comment type="caution">
    <text evidence="16">The sequence shown here is derived from an EMBL/GenBank/DDBJ whole genome shotgun (WGS) entry which is preliminary data.</text>
</comment>
<dbReference type="CDD" id="cd16917">
    <property type="entry name" value="HATPase_UhpB-NarQ-NarX-like"/>
    <property type="match status" value="1"/>
</dbReference>
<keyword evidence="6" id="KW-0808">Transferase</keyword>
<feature type="transmembrane region" description="Helical" evidence="14">
    <location>
        <begin position="202"/>
        <end position="225"/>
    </location>
</feature>
<dbReference type="Pfam" id="PF07730">
    <property type="entry name" value="HisKA_3"/>
    <property type="match status" value="1"/>
</dbReference>
<dbReference type="InterPro" id="IPR033480">
    <property type="entry name" value="sCache_2"/>
</dbReference>
<dbReference type="PANTHER" id="PTHR24421:SF10">
    <property type="entry name" value="NITRATE_NITRITE SENSOR PROTEIN NARQ"/>
    <property type="match status" value="1"/>
</dbReference>
<dbReference type="RefSeq" id="WP_188565907.1">
    <property type="nucleotide sequence ID" value="NZ_BMED01000002.1"/>
</dbReference>
<dbReference type="GO" id="GO:0005524">
    <property type="term" value="F:ATP binding"/>
    <property type="evidence" value="ECO:0007669"/>
    <property type="project" value="UniProtKB-KW"/>
</dbReference>
<evidence type="ECO:0000256" key="14">
    <source>
        <dbReference type="SAM" id="Phobius"/>
    </source>
</evidence>
<keyword evidence="4" id="KW-1003">Cell membrane</keyword>
<evidence type="ECO:0000256" key="2">
    <source>
        <dbReference type="ARBA" id="ARBA00004651"/>
    </source>
</evidence>
<dbReference type="InterPro" id="IPR011712">
    <property type="entry name" value="Sig_transdc_His_kin_sub3_dim/P"/>
</dbReference>
<evidence type="ECO:0000256" key="8">
    <source>
        <dbReference type="ARBA" id="ARBA00022741"/>
    </source>
</evidence>
<dbReference type="SMART" id="SM00387">
    <property type="entry name" value="HATPase_c"/>
    <property type="match status" value="1"/>
</dbReference>
<evidence type="ECO:0000256" key="4">
    <source>
        <dbReference type="ARBA" id="ARBA00022475"/>
    </source>
</evidence>
<evidence type="ECO:0000259" key="15">
    <source>
        <dbReference type="PROSITE" id="PS50109"/>
    </source>
</evidence>
<reference evidence="16" key="2">
    <citation type="submission" date="2020-09" db="EMBL/GenBank/DDBJ databases">
        <authorList>
            <person name="Sun Q."/>
            <person name="Zhou Y."/>
        </authorList>
    </citation>
    <scope>NUCLEOTIDE SEQUENCE</scope>
    <source>
        <strain evidence="16">CGMCC 1.10998</strain>
    </source>
</reference>
<keyword evidence="9 16" id="KW-0418">Kinase</keyword>
<reference evidence="16" key="1">
    <citation type="journal article" date="2014" name="Int. J. Syst. Evol. Microbiol.">
        <title>Complete genome sequence of Corynebacterium casei LMG S-19264T (=DSM 44701T), isolated from a smear-ripened cheese.</title>
        <authorList>
            <consortium name="US DOE Joint Genome Institute (JGI-PGF)"/>
            <person name="Walter F."/>
            <person name="Albersmeier A."/>
            <person name="Kalinowski J."/>
            <person name="Ruckert C."/>
        </authorList>
    </citation>
    <scope>NUCLEOTIDE SEQUENCE</scope>
    <source>
        <strain evidence="16">CGMCC 1.10998</strain>
    </source>
</reference>
<keyword evidence="12" id="KW-0902">Two-component regulatory system</keyword>
<name>A0A916XGZ9_9BURK</name>
<comment type="catalytic activity">
    <reaction evidence="1">
        <text>ATP + protein L-histidine = ADP + protein N-phospho-L-histidine.</text>
        <dbReference type="EC" id="2.7.13.3"/>
    </reaction>
</comment>
<dbReference type="Proteomes" id="UP000637423">
    <property type="component" value="Unassembled WGS sequence"/>
</dbReference>
<dbReference type="SUPFAM" id="SSF55874">
    <property type="entry name" value="ATPase domain of HSP90 chaperone/DNA topoisomerase II/histidine kinase"/>
    <property type="match status" value="1"/>
</dbReference>
<keyword evidence="7 14" id="KW-0812">Transmembrane</keyword>
<keyword evidence="8" id="KW-0547">Nucleotide-binding</keyword>
<evidence type="ECO:0000256" key="1">
    <source>
        <dbReference type="ARBA" id="ARBA00000085"/>
    </source>
</evidence>
<dbReference type="InterPro" id="IPR003594">
    <property type="entry name" value="HATPase_dom"/>
</dbReference>
<protein>
    <recommendedName>
        <fullName evidence="3">histidine kinase</fullName>
        <ecNumber evidence="3">2.7.13.3</ecNumber>
    </recommendedName>
</protein>
<keyword evidence="17" id="KW-1185">Reference proteome</keyword>
<evidence type="ECO:0000256" key="10">
    <source>
        <dbReference type="ARBA" id="ARBA00022840"/>
    </source>
</evidence>
<organism evidence="16 17">
    <name type="scientific">Undibacterium terreum</name>
    <dbReference type="NCBI Taxonomy" id="1224302"/>
    <lineage>
        <taxon>Bacteria</taxon>
        <taxon>Pseudomonadati</taxon>
        <taxon>Pseudomonadota</taxon>
        <taxon>Betaproteobacteria</taxon>
        <taxon>Burkholderiales</taxon>
        <taxon>Oxalobacteraceae</taxon>
        <taxon>Undibacterium</taxon>
    </lineage>
</organism>
<evidence type="ECO:0000256" key="3">
    <source>
        <dbReference type="ARBA" id="ARBA00012438"/>
    </source>
</evidence>
<evidence type="ECO:0000256" key="12">
    <source>
        <dbReference type="ARBA" id="ARBA00023012"/>
    </source>
</evidence>